<dbReference type="Proteomes" id="UP001054821">
    <property type="component" value="Chromosome 2"/>
</dbReference>
<dbReference type="AlphaFoldDB" id="A0AAD4WIL9"/>
<sequence length="78" mass="8976">MGEQCSLLEMRWRPSIFAWEVSCKSSRCFGIGRFHFLYILRLRLPHSTQAPPSFLLANICIVALQVLGLSLMVYLVIF</sequence>
<evidence type="ECO:0000313" key="3">
    <source>
        <dbReference type="Proteomes" id="UP001054821"/>
    </source>
</evidence>
<evidence type="ECO:0000256" key="1">
    <source>
        <dbReference type="SAM" id="Phobius"/>
    </source>
</evidence>
<name>A0AAD4WIL9_PRUDU</name>
<keyword evidence="1" id="KW-0812">Transmembrane</keyword>
<protein>
    <submittedName>
        <fullName evidence="2">Uncharacterized protein</fullName>
    </submittedName>
</protein>
<keyword evidence="1" id="KW-1133">Transmembrane helix</keyword>
<feature type="transmembrane region" description="Helical" evidence="1">
    <location>
        <begin position="54"/>
        <end position="77"/>
    </location>
</feature>
<reference evidence="2 3" key="1">
    <citation type="journal article" date="2022" name="G3 (Bethesda)">
        <title>Whole-genome sequence and methylome profiling of the almond [Prunus dulcis (Mill.) D.A. Webb] cultivar 'Nonpareil'.</title>
        <authorList>
            <person name="D'Amico-Willman K.M."/>
            <person name="Ouma W.Z."/>
            <person name="Meulia T."/>
            <person name="Sideli G.M."/>
            <person name="Gradziel T.M."/>
            <person name="Fresnedo-Ramirez J."/>
        </authorList>
    </citation>
    <scope>NUCLEOTIDE SEQUENCE [LARGE SCALE GENOMIC DNA]</scope>
    <source>
        <strain evidence="2">Clone GOH B32 T37-40</strain>
    </source>
</reference>
<keyword evidence="1" id="KW-0472">Membrane</keyword>
<proteinExistence type="predicted"/>
<comment type="caution">
    <text evidence="2">The sequence shown here is derived from an EMBL/GenBank/DDBJ whole genome shotgun (WGS) entry which is preliminary data.</text>
</comment>
<evidence type="ECO:0000313" key="2">
    <source>
        <dbReference type="EMBL" id="KAI5342752.1"/>
    </source>
</evidence>
<accession>A0AAD4WIL9</accession>
<keyword evidence="3" id="KW-1185">Reference proteome</keyword>
<gene>
    <name evidence="2" type="ORF">L3X38_010628</name>
</gene>
<dbReference type="EMBL" id="JAJFAZ020000002">
    <property type="protein sequence ID" value="KAI5342752.1"/>
    <property type="molecule type" value="Genomic_DNA"/>
</dbReference>
<organism evidence="2 3">
    <name type="scientific">Prunus dulcis</name>
    <name type="common">Almond</name>
    <name type="synonym">Amygdalus dulcis</name>
    <dbReference type="NCBI Taxonomy" id="3755"/>
    <lineage>
        <taxon>Eukaryota</taxon>
        <taxon>Viridiplantae</taxon>
        <taxon>Streptophyta</taxon>
        <taxon>Embryophyta</taxon>
        <taxon>Tracheophyta</taxon>
        <taxon>Spermatophyta</taxon>
        <taxon>Magnoliopsida</taxon>
        <taxon>eudicotyledons</taxon>
        <taxon>Gunneridae</taxon>
        <taxon>Pentapetalae</taxon>
        <taxon>rosids</taxon>
        <taxon>fabids</taxon>
        <taxon>Rosales</taxon>
        <taxon>Rosaceae</taxon>
        <taxon>Amygdaloideae</taxon>
        <taxon>Amygdaleae</taxon>
        <taxon>Prunus</taxon>
    </lineage>
</organism>